<sequence>MTARLEVTPRRIALLSHGIDGGGGVPEVARWLLDGLRSLGHRVDLHDLAGSRVDPYSRRLTRPRSWTRPSLRAARTEPVPHDHWGADAVEVEVMRYRPRPELTRALRGYDLVQVVAGAPAWAAPALSAGRPVILQVASTVRWEREDRPRDLLSAARLWRQGMTVLTSRVERRVLRRVAAVLTENGQMFEHVRGVGQRHVRLAPPGIDVDLFAPDPAGWRRQGPLLSVCRLNDPRKGLDRMIHAYAAVRQRLGPDRCPPLVLAGQGPVPEALPRLIGQLGLAASIDIRVDVPRNDLGPLYRAASVFLQTSYEEGLGLSVLQAMASGLPVVSTDSAGARQLVRSGLTGWLVPQRPAVDLPGLVAERTIDLLTGPGGQFGARGRAWSVEHYSAKRALEPFLETFDEVLGRAMRPGALGAGPPA</sequence>
<keyword evidence="2 4" id="KW-0808">Transferase</keyword>
<dbReference type="PANTHER" id="PTHR12526">
    <property type="entry name" value="GLYCOSYLTRANSFERASE"/>
    <property type="match status" value="1"/>
</dbReference>
<dbReference type="RefSeq" id="WP_377341400.1">
    <property type="nucleotide sequence ID" value="NZ_JBHLUE010000017.1"/>
</dbReference>
<dbReference type="EMBL" id="JBHLUE010000017">
    <property type="protein sequence ID" value="MFC0566588.1"/>
    <property type="molecule type" value="Genomic_DNA"/>
</dbReference>
<gene>
    <name evidence="4" type="ORF">ACFFHU_20915</name>
</gene>
<dbReference type="SUPFAM" id="SSF53756">
    <property type="entry name" value="UDP-Glycosyltransferase/glycogen phosphorylase"/>
    <property type="match status" value="1"/>
</dbReference>
<evidence type="ECO:0000256" key="1">
    <source>
        <dbReference type="ARBA" id="ARBA00022676"/>
    </source>
</evidence>
<dbReference type="InterPro" id="IPR028098">
    <property type="entry name" value="Glyco_trans_4-like_N"/>
</dbReference>
<comment type="caution">
    <text evidence="4">The sequence shown here is derived from an EMBL/GenBank/DDBJ whole genome shotgun (WGS) entry which is preliminary data.</text>
</comment>
<keyword evidence="1 4" id="KW-0328">Glycosyltransferase</keyword>
<evidence type="ECO:0000256" key="2">
    <source>
        <dbReference type="ARBA" id="ARBA00022679"/>
    </source>
</evidence>
<name>A0ABV6P2R9_9ACTN</name>
<dbReference type="EC" id="2.4.-.-" evidence="4"/>
<dbReference type="Pfam" id="PF13692">
    <property type="entry name" value="Glyco_trans_1_4"/>
    <property type="match status" value="1"/>
</dbReference>
<keyword evidence="5" id="KW-1185">Reference proteome</keyword>
<evidence type="ECO:0000259" key="3">
    <source>
        <dbReference type="Pfam" id="PF13439"/>
    </source>
</evidence>
<evidence type="ECO:0000313" key="5">
    <source>
        <dbReference type="Proteomes" id="UP001589894"/>
    </source>
</evidence>
<organism evidence="4 5">
    <name type="scientific">Plantactinospora siamensis</name>
    <dbReference type="NCBI Taxonomy" id="555372"/>
    <lineage>
        <taxon>Bacteria</taxon>
        <taxon>Bacillati</taxon>
        <taxon>Actinomycetota</taxon>
        <taxon>Actinomycetes</taxon>
        <taxon>Micromonosporales</taxon>
        <taxon>Micromonosporaceae</taxon>
        <taxon>Plantactinospora</taxon>
    </lineage>
</organism>
<accession>A0ABV6P2R9</accession>
<dbReference type="Proteomes" id="UP001589894">
    <property type="component" value="Unassembled WGS sequence"/>
</dbReference>
<dbReference type="CDD" id="cd03801">
    <property type="entry name" value="GT4_PimA-like"/>
    <property type="match status" value="1"/>
</dbReference>
<dbReference type="PANTHER" id="PTHR12526:SF635">
    <property type="entry name" value="GLYCOSYL TRANSFERASE GROUP 1"/>
    <property type="match status" value="1"/>
</dbReference>
<dbReference type="Pfam" id="PF13439">
    <property type="entry name" value="Glyco_transf_4"/>
    <property type="match status" value="1"/>
</dbReference>
<protein>
    <submittedName>
        <fullName evidence="4">Glycosyltransferase family 4 protein</fullName>
        <ecNumber evidence="4">2.4.-.-</ecNumber>
    </submittedName>
</protein>
<feature type="domain" description="Glycosyltransferase subfamily 4-like N-terminal" evidence="3">
    <location>
        <begin position="23"/>
        <end position="209"/>
    </location>
</feature>
<proteinExistence type="predicted"/>
<dbReference type="GO" id="GO:0016757">
    <property type="term" value="F:glycosyltransferase activity"/>
    <property type="evidence" value="ECO:0007669"/>
    <property type="project" value="UniProtKB-KW"/>
</dbReference>
<dbReference type="Gene3D" id="3.40.50.2000">
    <property type="entry name" value="Glycogen Phosphorylase B"/>
    <property type="match status" value="2"/>
</dbReference>
<evidence type="ECO:0000313" key="4">
    <source>
        <dbReference type="EMBL" id="MFC0566588.1"/>
    </source>
</evidence>
<reference evidence="4 5" key="1">
    <citation type="submission" date="2024-09" db="EMBL/GenBank/DDBJ databases">
        <authorList>
            <person name="Sun Q."/>
            <person name="Mori K."/>
        </authorList>
    </citation>
    <scope>NUCLEOTIDE SEQUENCE [LARGE SCALE GENOMIC DNA]</scope>
    <source>
        <strain evidence="4 5">TBRC 2205</strain>
    </source>
</reference>